<feature type="transmembrane region" description="Helical" evidence="1">
    <location>
        <begin position="43"/>
        <end position="65"/>
    </location>
</feature>
<feature type="transmembrane region" description="Helical" evidence="1">
    <location>
        <begin position="14"/>
        <end position="37"/>
    </location>
</feature>
<protein>
    <recommendedName>
        <fullName evidence="4">Transporter suffix domain-containing protein</fullName>
    </recommendedName>
</protein>
<dbReference type="EMBL" id="AP024202">
    <property type="protein sequence ID" value="BCN93171.1"/>
    <property type="molecule type" value="Genomic_DNA"/>
</dbReference>
<evidence type="ECO:0000313" key="2">
    <source>
        <dbReference type="EMBL" id="BCN93171.1"/>
    </source>
</evidence>
<organism evidence="2 3">
    <name type="scientific">Thiomicrorhabdus immobilis</name>
    <dbReference type="NCBI Taxonomy" id="2791037"/>
    <lineage>
        <taxon>Bacteria</taxon>
        <taxon>Pseudomonadati</taxon>
        <taxon>Pseudomonadota</taxon>
        <taxon>Gammaproteobacteria</taxon>
        <taxon>Thiotrichales</taxon>
        <taxon>Piscirickettsiaceae</taxon>
        <taxon>Thiomicrorhabdus</taxon>
    </lineage>
</organism>
<keyword evidence="1" id="KW-0812">Transmembrane</keyword>
<dbReference type="InterPro" id="IPR047961">
    <property type="entry name" value="Transp_suffix-like"/>
</dbReference>
<keyword evidence="1" id="KW-0472">Membrane</keyword>
<evidence type="ECO:0000256" key="1">
    <source>
        <dbReference type="SAM" id="Phobius"/>
    </source>
</evidence>
<dbReference type="Proteomes" id="UP001054820">
    <property type="component" value="Chromosome"/>
</dbReference>
<keyword evidence="1" id="KW-1133">Transmembrane helix</keyword>
<sequence>MSANQPLSRLIKPLAYTLFAISTIAWVLVFVIPFLDFSIAETAGIITALIIVGEVSFYIAILLLGKPVWNKFKQKLADYIKQKND</sequence>
<keyword evidence="3" id="KW-1185">Reference proteome</keyword>
<reference evidence="2" key="1">
    <citation type="journal article" date="2022" name="Arch. Microbiol.">
        <title>Thiomicrorhabdus immobilis sp. nov., a mesophilic sulfur-oxidizing bacterium isolated from sediment of a brackish lake in northern Japan.</title>
        <authorList>
            <person name="Kojima H."/>
            <person name="Mochizuki J."/>
            <person name="Kanda M."/>
            <person name="Watanabe T."/>
            <person name="Fukui M."/>
        </authorList>
    </citation>
    <scope>NUCLEOTIDE SEQUENCE</scope>
    <source>
        <strain evidence="2">Am19</strain>
    </source>
</reference>
<accession>A0ABN6CVX8</accession>
<dbReference type="NCBIfam" id="NF033684">
    <property type="entry name" value="suffix_2_RND"/>
    <property type="match status" value="1"/>
</dbReference>
<evidence type="ECO:0000313" key="3">
    <source>
        <dbReference type="Proteomes" id="UP001054820"/>
    </source>
</evidence>
<evidence type="ECO:0008006" key="4">
    <source>
        <dbReference type="Google" id="ProtNLM"/>
    </source>
</evidence>
<name>A0ABN6CVX8_9GAMM</name>
<gene>
    <name evidence="2" type="ORF">THMIRHAM_09560</name>
</gene>
<proteinExistence type="predicted"/>
<dbReference type="RefSeq" id="WP_237264131.1">
    <property type="nucleotide sequence ID" value="NZ_AP024202.1"/>
</dbReference>